<evidence type="ECO:0000313" key="2">
    <source>
        <dbReference type="EMBL" id="MBK3519688.1"/>
    </source>
</evidence>
<dbReference type="Proteomes" id="UP000605676">
    <property type="component" value="Unassembled WGS sequence"/>
</dbReference>
<accession>A0ABS1HR15</accession>
<gene>
    <name evidence="2" type="ORF">JIV24_20275</name>
</gene>
<dbReference type="Pfam" id="PF18990">
    <property type="entry name" value="DUF5723"/>
    <property type="match status" value="1"/>
</dbReference>
<organism evidence="2 3">
    <name type="scientific">Carboxylicivirga marina</name>
    <dbReference type="NCBI Taxonomy" id="2800988"/>
    <lineage>
        <taxon>Bacteria</taxon>
        <taxon>Pseudomonadati</taxon>
        <taxon>Bacteroidota</taxon>
        <taxon>Bacteroidia</taxon>
        <taxon>Marinilabiliales</taxon>
        <taxon>Marinilabiliaceae</taxon>
        <taxon>Carboxylicivirga</taxon>
    </lineage>
</organism>
<dbReference type="EMBL" id="JAENRR010000085">
    <property type="protein sequence ID" value="MBK3519688.1"/>
    <property type="molecule type" value="Genomic_DNA"/>
</dbReference>
<comment type="caution">
    <text evidence="2">The sequence shown here is derived from an EMBL/GenBank/DDBJ whole genome shotgun (WGS) entry which is preliminary data.</text>
</comment>
<sequence>MKYLMGIVASESEAIDGIAITNEDQIGIKHAAFSVYTAGNAYFEEGNDMVELLGNTLPGKNNNTGWGIDFGANYIINKRLSVSAAVNDLGYINWKSDTKQYQFNPVDYSFEGFEVLQVINI</sequence>
<feature type="domain" description="DUF5723" evidence="1">
    <location>
        <begin position="1"/>
        <end position="118"/>
    </location>
</feature>
<protein>
    <recommendedName>
        <fullName evidence="1">DUF5723 domain-containing protein</fullName>
    </recommendedName>
</protein>
<proteinExistence type="predicted"/>
<dbReference type="InterPro" id="IPR043781">
    <property type="entry name" value="DUF5723"/>
</dbReference>
<evidence type="ECO:0000259" key="1">
    <source>
        <dbReference type="Pfam" id="PF18990"/>
    </source>
</evidence>
<keyword evidence="3" id="KW-1185">Reference proteome</keyword>
<evidence type="ECO:0000313" key="3">
    <source>
        <dbReference type="Proteomes" id="UP000605676"/>
    </source>
</evidence>
<reference evidence="2 3" key="1">
    <citation type="submission" date="2021-01" db="EMBL/GenBank/DDBJ databases">
        <title>Carboxyliciviraga sp.nov., isolated from coastal sediments.</title>
        <authorList>
            <person name="Lu D."/>
            <person name="Zhang T."/>
        </authorList>
    </citation>
    <scope>NUCLEOTIDE SEQUENCE [LARGE SCALE GENOMIC DNA]</scope>
    <source>
        <strain evidence="2 3">N1Y132</strain>
    </source>
</reference>
<name>A0ABS1HR15_9BACT</name>